<feature type="compositionally biased region" description="Polar residues" evidence="1">
    <location>
        <begin position="325"/>
        <end position="349"/>
    </location>
</feature>
<feature type="compositionally biased region" description="Pro residues" evidence="1">
    <location>
        <begin position="415"/>
        <end position="432"/>
    </location>
</feature>
<feature type="compositionally biased region" description="Polar residues" evidence="1">
    <location>
        <begin position="451"/>
        <end position="470"/>
    </location>
</feature>
<feature type="compositionally biased region" description="Basic and acidic residues" evidence="1">
    <location>
        <begin position="253"/>
        <end position="278"/>
    </location>
</feature>
<proteinExistence type="predicted"/>
<evidence type="ECO:0000256" key="1">
    <source>
        <dbReference type="SAM" id="MobiDB-lite"/>
    </source>
</evidence>
<feature type="compositionally biased region" description="Low complexity" evidence="1">
    <location>
        <begin position="368"/>
        <end position="379"/>
    </location>
</feature>
<feature type="compositionally biased region" description="Low complexity" evidence="1">
    <location>
        <begin position="400"/>
        <end position="414"/>
    </location>
</feature>
<reference evidence="2 3" key="1">
    <citation type="journal article" date="2012" name="BMC Genomics">
        <title>Sequencing the genome of Marssonina brunnea reveals fungus-poplar co-evolution.</title>
        <authorList>
            <person name="Zhu S."/>
            <person name="Cao Y.-Z."/>
            <person name="Jiang C."/>
            <person name="Tan B.-Y."/>
            <person name="Wang Z."/>
            <person name="Feng S."/>
            <person name="Zhang L."/>
            <person name="Su X.-H."/>
            <person name="Brejova B."/>
            <person name="Vinar T."/>
            <person name="Xu M."/>
            <person name="Wang M.-X."/>
            <person name="Zhang S.-G."/>
            <person name="Huang M.-R."/>
            <person name="Wu R."/>
            <person name="Zhou Y."/>
        </authorList>
    </citation>
    <scope>NUCLEOTIDE SEQUENCE [LARGE SCALE GENOMIC DNA]</scope>
    <source>
        <strain evidence="2 3">MB_m1</strain>
    </source>
</reference>
<gene>
    <name evidence="2" type="ORF">MBM_05509</name>
</gene>
<evidence type="ECO:0000313" key="3">
    <source>
        <dbReference type="Proteomes" id="UP000006753"/>
    </source>
</evidence>
<dbReference type="STRING" id="1072389.K1WFJ8"/>
<feature type="compositionally biased region" description="Low complexity" evidence="1">
    <location>
        <begin position="306"/>
        <end position="320"/>
    </location>
</feature>
<feature type="compositionally biased region" description="Basic and acidic residues" evidence="1">
    <location>
        <begin position="285"/>
        <end position="300"/>
    </location>
</feature>
<evidence type="ECO:0000313" key="2">
    <source>
        <dbReference type="EMBL" id="EKD16215.1"/>
    </source>
</evidence>
<feature type="compositionally biased region" description="Basic and acidic residues" evidence="1">
    <location>
        <begin position="208"/>
        <end position="217"/>
    </location>
</feature>
<feature type="compositionally biased region" description="Low complexity" evidence="1">
    <location>
        <begin position="236"/>
        <end position="249"/>
    </location>
</feature>
<protein>
    <submittedName>
        <fullName evidence="2">Serine/arginine repetitive matrix protein 1</fullName>
    </submittedName>
</protein>
<sequence length="568" mass="62818">MNRRKELFPDYTVRKPPRPIYLIFAENGYPRSWDDLIEQELWDCRYWMKGPMAIAKLSTWQKAGTLDLDDKPRLAGELDPLTDPFAYPQSDLIDFATARTAKLLCWAEENHTDLAVPGLGLLSEMIRSDPLEEIGQEVLQATATTLAETVLQDADREARLEGNDHQRRSRSPFERERERPMQRPRSPPFRRSPPAGPRGGYNNRARSRSADRRDDRVPTGPSAASWRRPRSPSPPLSGRTSGNTSRRSSPPVHPDRQHLTHNPIRDNRPRSPPTRERSPAIQLAYRDRESARLTPRERSPVRHVAARSPPRGPAAGFRAPPTGPSGTRNFTAPVSSISNQHSSPYNSTPVIPPAGPRGYVAAARGSYSMRGGRGSFSSDRPTRPDSTPWGAAPPQRRTPDIAAPRTTTPTTRPTQTPPPVITASPSVPPTIPTGPVAGIPTGPRAGVPSRPNLQHSSSIYNRNTSISAPSTGPRPHPALNNMPQIIPGGRIDPTATGFTPEISAHLKKLEEEEEILRAKLYAKQDRLNQSMREWKRLSRESAACSLRTQFSEQHLRQLAGESVGGAAF</sequence>
<feature type="compositionally biased region" description="Basic and acidic residues" evidence="1">
    <location>
        <begin position="155"/>
        <end position="181"/>
    </location>
</feature>
<organism evidence="2 3">
    <name type="scientific">Marssonina brunnea f. sp. multigermtubi (strain MB_m1)</name>
    <name type="common">Marssonina leaf spot fungus</name>
    <dbReference type="NCBI Taxonomy" id="1072389"/>
    <lineage>
        <taxon>Eukaryota</taxon>
        <taxon>Fungi</taxon>
        <taxon>Dikarya</taxon>
        <taxon>Ascomycota</taxon>
        <taxon>Pezizomycotina</taxon>
        <taxon>Leotiomycetes</taxon>
        <taxon>Helotiales</taxon>
        <taxon>Drepanopezizaceae</taxon>
        <taxon>Drepanopeziza</taxon>
    </lineage>
</organism>
<dbReference type="Proteomes" id="UP000006753">
    <property type="component" value="Unassembled WGS sequence"/>
</dbReference>
<dbReference type="AlphaFoldDB" id="K1WFJ8"/>
<dbReference type="InParanoid" id="K1WFJ8"/>
<keyword evidence="3" id="KW-1185">Reference proteome</keyword>
<feature type="region of interest" description="Disordered" evidence="1">
    <location>
        <begin position="368"/>
        <end position="498"/>
    </location>
</feature>
<dbReference type="OMA" id="QAHESRM"/>
<dbReference type="HOGENOM" id="CLU_017050_0_1_1"/>
<dbReference type="OrthoDB" id="5424692at2759"/>
<dbReference type="KEGG" id="mbe:MBM_05509"/>
<dbReference type="eggNOG" id="ENOG502S8Z8">
    <property type="taxonomic scope" value="Eukaryota"/>
</dbReference>
<accession>K1WFJ8</accession>
<name>K1WFJ8_MARBU</name>
<dbReference type="EMBL" id="JH921439">
    <property type="protein sequence ID" value="EKD16215.1"/>
    <property type="molecule type" value="Genomic_DNA"/>
</dbReference>
<feature type="compositionally biased region" description="Pro residues" evidence="1">
    <location>
        <begin position="185"/>
        <end position="196"/>
    </location>
</feature>
<feature type="region of interest" description="Disordered" evidence="1">
    <location>
        <begin position="155"/>
        <end position="352"/>
    </location>
</feature>